<reference evidence="1" key="2">
    <citation type="journal article" date="2015" name="Fish Shellfish Immunol.">
        <title>Early steps in the European eel (Anguilla anguilla)-Vibrio vulnificus interaction in the gills: Role of the RtxA13 toxin.</title>
        <authorList>
            <person name="Callol A."/>
            <person name="Pajuelo D."/>
            <person name="Ebbesson L."/>
            <person name="Teles M."/>
            <person name="MacKenzie S."/>
            <person name="Amaro C."/>
        </authorList>
    </citation>
    <scope>NUCLEOTIDE SEQUENCE</scope>
</reference>
<dbReference type="AlphaFoldDB" id="A0A0E9QJA0"/>
<protein>
    <submittedName>
        <fullName evidence="1">Uncharacterized protein</fullName>
    </submittedName>
</protein>
<dbReference type="EMBL" id="GBXM01091616">
    <property type="protein sequence ID" value="JAH16961.1"/>
    <property type="molecule type" value="Transcribed_RNA"/>
</dbReference>
<sequence>MNKLWFYYILHIKYQCFNAAFD</sequence>
<organism evidence="1">
    <name type="scientific">Anguilla anguilla</name>
    <name type="common">European freshwater eel</name>
    <name type="synonym">Muraena anguilla</name>
    <dbReference type="NCBI Taxonomy" id="7936"/>
    <lineage>
        <taxon>Eukaryota</taxon>
        <taxon>Metazoa</taxon>
        <taxon>Chordata</taxon>
        <taxon>Craniata</taxon>
        <taxon>Vertebrata</taxon>
        <taxon>Euteleostomi</taxon>
        <taxon>Actinopterygii</taxon>
        <taxon>Neopterygii</taxon>
        <taxon>Teleostei</taxon>
        <taxon>Anguilliformes</taxon>
        <taxon>Anguillidae</taxon>
        <taxon>Anguilla</taxon>
    </lineage>
</organism>
<accession>A0A0E9QJA0</accession>
<name>A0A0E9QJA0_ANGAN</name>
<evidence type="ECO:0000313" key="1">
    <source>
        <dbReference type="EMBL" id="JAH16961.1"/>
    </source>
</evidence>
<reference evidence="1" key="1">
    <citation type="submission" date="2014-11" db="EMBL/GenBank/DDBJ databases">
        <authorList>
            <person name="Amaro Gonzalez C."/>
        </authorList>
    </citation>
    <scope>NUCLEOTIDE SEQUENCE</scope>
</reference>
<proteinExistence type="predicted"/>